<keyword evidence="2" id="KW-1185">Reference proteome</keyword>
<dbReference type="EMBL" id="CAJJDM010000052">
    <property type="protein sequence ID" value="CAD8074201.1"/>
    <property type="molecule type" value="Genomic_DNA"/>
</dbReference>
<reference evidence="1" key="1">
    <citation type="submission" date="2021-01" db="EMBL/GenBank/DDBJ databases">
        <authorList>
            <consortium name="Genoscope - CEA"/>
            <person name="William W."/>
        </authorList>
    </citation>
    <scope>NUCLEOTIDE SEQUENCE</scope>
</reference>
<evidence type="ECO:0000313" key="2">
    <source>
        <dbReference type="Proteomes" id="UP000688137"/>
    </source>
</evidence>
<organism evidence="1 2">
    <name type="scientific">Paramecium primaurelia</name>
    <dbReference type="NCBI Taxonomy" id="5886"/>
    <lineage>
        <taxon>Eukaryota</taxon>
        <taxon>Sar</taxon>
        <taxon>Alveolata</taxon>
        <taxon>Ciliophora</taxon>
        <taxon>Intramacronucleata</taxon>
        <taxon>Oligohymenophorea</taxon>
        <taxon>Peniculida</taxon>
        <taxon>Parameciidae</taxon>
        <taxon>Paramecium</taxon>
    </lineage>
</organism>
<accession>A0A8S1M8M6</accession>
<name>A0A8S1M8M6_PARPR</name>
<comment type="caution">
    <text evidence="1">The sequence shown here is derived from an EMBL/GenBank/DDBJ whole genome shotgun (WGS) entry which is preliminary data.</text>
</comment>
<dbReference type="AlphaFoldDB" id="A0A8S1M8M6"/>
<evidence type="ECO:0000313" key="1">
    <source>
        <dbReference type="EMBL" id="CAD8074201.1"/>
    </source>
</evidence>
<sequence>MNRNFGQYFQLSKLTTIMMECGQIDYYLRKHENRIGIVHEGGDYFYLAYLENNEFQYDTFFEYLSKDQEENEGESSLQDNQSSSASVQTQKLLYCFCGKVLYLFICQQFGEIVQVELKTQKENDFKIKMQYLLNMSAQKNTDVLALLYSNYTLEIRNTQTLDILIQLELTSFPLIKNLIIQNSIIVIQYYNNILHYCQIRPSKIHQIYILNGHFCKIYQRLLIFKENSHRFKFYYNLSKPKLLRQVNLLKKNKSTYKFIQKQDQIFLKEKSKKFAKFSYYKWWIGCFQQSNLVNQYFEGQITSREAKEKVYILQYELINLDHQQKEESIEDFWSPCHPVYDRYGWG</sequence>
<gene>
    <name evidence="1" type="ORF">PPRIM_AZ9-3.1.T0520129</name>
</gene>
<proteinExistence type="predicted"/>
<dbReference type="Proteomes" id="UP000688137">
    <property type="component" value="Unassembled WGS sequence"/>
</dbReference>
<protein>
    <submittedName>
        <fullName evidence="1">Uncharacterized protein</fullName>
    </submittedName>
</protein>
<dbReference type="OMA" id="IMMECGQ"/>